<dbReference type="Pfam" id="PF02852">
    <property type="entry name" value="Pyr_redox_dim"/>
    <property type="match status" value="1"/>
</dbReference>
<evidence type="ECO:0000256" key="6">
    <source>
        <dbReference type="ARBA" id="ARBA00022933"/>
    </source>
</evidence>
<keyword evidence="11" id="KW-0520">NAD</keyword>
<gene>
    <name evidence="16" type="ORF">CBRE1094_LOCUS39336</name>
</gene>
<evidence type="ECO:0000256" key="12">
    <source>
        <dbReference type="PIRSR" id="PIRSR000350-4"/>
    </source>
</evidence>
<feature type="binding site" evidence="11">
    <location>
        <position position="291"/>
    </location>
    <ligand>
        <name>NAD(+)</name>
        <dbReference type="ChEBI" id="CHEBI:57540"/>
    </ligand>
</feature>
<dbReference type="Gene3D" id="3.50.50.60">
    <property type="entry name" value="FAD/NAD(P)-binding domain"/>
    <property type="match status" value="2"/>
</dbReference>
<dbReference type="GO" id="GO:0004362">
    <property type="term" value="F:glutathione-disulfide reductase (NADPH) activity"/>
    <property type="evidence" value="ECO:0007669"/>
    <property type="project" value="TreeGrafter"/>
</dbReference>
<dbReference type="InterPro" id="IPR016156">
    <property type="entry name" value="FAD/NAD-linked_Rdtase_dimer_sf"/>
</dbReference>
<evidence type="ECO:0000313" key="16">
    <source>
        <dbReference type="EMBL" id="CAD9534808.1"/>
    </source>
</evidence>
<keyword evidence="3 13" id="KW-0285">Flavoprotein</keyword>
<dbReference type="GO" id="GO:0050660">
    <property type="term" value="F:flavin adenine dinucleotide binding"/>
    <property type="evidence" value="ECO:0007669"/>
    <property type="project" value="InterPro"/>
</dbReference>
<sequence>MAEATPPPPQPTVLHYDLLVIGGGSGGLQCSKVAAKLGKKVACCDFVKPSPAGTTWGLGGTCVNVGCIPKKLMHQAALHGKAIKDSKSFGWDTADQVKHSWTEMVTNVQMHVKSLNFGYRADLMSNQVKYLNAFATFLDPHTVQAVDKKGKITHVTADQFVVCTGGRPRYPDIPGAKEHCITSDDVFALKSAPGKTLVVGASYVALECAGFIHGVGFETQVMMRSIPLRGFDQQMAGIIKNDMAKEGINFIEGAVPTSVEKLENGMKKVHWQYKDGSVGSDEYDTVMFAVGRDVCTGGMGLDKAGVQVNPKTGKIPTVNEQTNVPHIYAIGDVIDGDALSPPSALTELTPVAIQAGKLLAQRLYGGDSAQMNYQNVPTTVYTPLEYGAIGYSEEDAEKKFGSGRIEVYHTYFTPLELTLPHRGENACYAKLICDKEDSERVLGLHVCGPSAGEMTQGFAVAIKLGATKADFDDTVGIHPTNAEQFTTIHVTKSSGASAETTGC</sequence>
<comment type="similarity">
    <text evidence="1 13">Belongs to the class-I pyridine nucleotide-disulfide oxidoreductase family.</text>
</comment>
<evidence type="ECO:0000256" key="13">
    <source>
        <dbReference type="RuleBase" id="RU003691"/>
    </source>
</evidence>
<dbReference type="PANTHER" id="PTHR42737:SF8">
    <property type="entry name" value="THIOREDOXIN-DISULFIDE REDUCTASE"/>
    <property type="match status" value="1"/>
</dbReference>
<evidence type="ECO:0000256" key="11">
    <source>
        <dbReference type="PIRSR" id="PIRSR000350-3"/>
    </source>
</evidence>
<dbReference type="EC" id="1.8.1.9" evidence="2"/>
<dbReference type="GO" id="GO:0005829">
    <property type="term" value="C:cytosol"/>
    <property type="evidence" value="ECO:0007669"/>
    <property type="project" value="TreeGrafter"/>
</dbReference>
<dbReference type="PROSITE" id="PS00076">
    <property type="entry name" value="PYRIDINE_REDOX_1"/>
    <property type="match status" value="1"/>
</dbReference>
<dbReference type="Pfam" id="PF07992">
    <property type="entry name" value="Pyr_redox_2"/>
    <property type="match status" value="1"/>
</dbReference>
<dbReference type="SUPFAM" id="SSF55424">
    <property type="entry name" value="FAD/NAD-linked reductases, dimerisation (C-terminal) domain"/>
    <property type="match status" value="1"/>
</dbReference>
<keyword evidence="6" id="KW-0712">Selenocysteine</keyword>
<proteinExistence type="inferred from homology"/>
<dbReference type="GO" id="GO:0045454">
    <property type="term" value="P:cell redox homeostasis"/>
    <property type="evidence" value="ECO:0007669"/>
    <property type="project" value="InterPro"/>
</dbReference>
<keyword evidence="7 13" id="KW-0560">Oxidoreductase</keyword>
<dbReference type="InterPro" id="IPR023753">
    <property type="entry name" value="FAD/NAD-binding_dom"/>
</dbReference>
<evidence type="ECO:0000256" key="10">
    <source>
        <dbReference type="PIRSR" id="PIRSR000350-2"/>
    </source>
</evidence>
<dbReference type="Gene3D" id="3.30.390.30">
    <property type="match status" value="1"/>
</dbReference>
<dbReference type="FunFam" id="3.30.390.30:FF:000004">
    <property type="entry name" value="Thioredoxin reductase 1, cytoplasmic"/>
    <property type="match status" value="1"/>
</dbReference>
<keyword evidence="4 11" id="KW-0274">FAD</keyword>
<evidence type="ECO:0000259" key="15">
    <source>
        <dbReference type="Pfam" id="PF07992"/>
    </source>
</evidence>
<evidence type="ECO:0000256" key="9">
    <source>
        <dbReference type="ARBA" id="ARBA00023284"/>
    </source>
</evidence>
<dbReference type="GO" id="GO:0006749">
    <property type="term" value="P:glutathione metabolic process"/>
    <property type="evidence" value="ECO:0007669"/>
    <property type="project" value="TreeGrafter"/>
</dbReference>
<feature type="domain" description="Pyridine nucleotide-disulphide oxidoreductase dimerisation" evidence="14">
    <location>
        <begin position="376"/>
        <end position="487"/>
    </location>
</feature>
<dbReference type="PRINTS" id="PR00368">
    <property type="entry name" value="FADPNR"/>
</dbReference>
<evidence type="ECO:0000256" key="7">
    <source>
        <dbReference type="ARBA" id="ARBA00023002"/>
    </source>
</evidence>
<dbReference type="InterPro" id="IPR012999">
    <property type="entry name" value="Pyr_OxRdtase_I_AS"/>
</dbReference>
<dbReference type="PRINTS" id="PR00411">
    <property type="entry name" value="PNDRDTASEI"/>
</dbReference>
<dbReference type="PIRSF" id="PIRSF000350">
    <property type="entry name" value="Mercury_reductase_MerA"/>
    <property type="match status" value="1"/>
</dbReference>
<dbReference type="PANTHER" id="PTHR42737">
    <property type="entry name" value="GLUTATHIONE REDUCTASE"/>
    <property type="match status" value="1"/>
</dbReference>
<dbReference type="FunFam" id="3.50.50.60:FF:000190">
    <property type="entry name" value="Thioredoxin reductase"/>
    <property type="match status" value="1"/>
</dbReference>
<dbReference type="InterPro" id="IPR001100">
    <property type="entry name" value="Pyr_nuc-diS_OxRdtase"/>
</dbReference>
<reference evidence="16" key="1">
    <citation type="submission" date="2021-01" db="EMBL/GenBank/DDBJ databases">
        <authorList>
            <person name="Corre E."/>
            <person name="Pelletier E."/>
            <person name="Niang G."/>
            <person name="Scheremetjew M."/>
            <person name="Finn R."/>
            <person name="Kale V."/>
            <person name="Holt S."/>
            <person name="Cochrane G."/>
            <person name="Meng A."/>
            <person name="Brown T."/>
            <person name="Cohen L."/>
        </authorList>
    </citation>
    <scope>NUCLEOTIDE SEQUENCE</scope>
    <source>
        <strain evidence="16">UTEX LB 985</strain>
    </source>
</reference>
<keyword evidence="8" id="KW-1015">Disulfide bond</keyword>
<feature type="domain" description="FAD/NAD(P)-binding" evidence="15">
    <location>
        <begin position="16"/>
        <end position="356"/>
    </location>
</feature>
<evidence type="ECO:0000256" key="1">
    <source>
        <dbReference type="ARBA" id="ARBA00007532"/>
    </source>
</evidence>
<dbReference type="NCBIfam" id="TIGR01438">
    <property type="entry name" value="TGR"/>
    <property type="match status" value="1"/>
</dbReference>
<name>A0A7S2NDE8_9EUKA</name>
<dbReference type="InterPro" id="IPR004099">
    <property type="entry name" value="Pyr_nucl-diS_OxRdtase_dimer"/>
</dbReference>
<feature type="binding site" evidence="11">
    <location>
        <position position="71"/>
    </location>
    <ligand>
        <name>FAD</name>
        <dbReference type="ChEBI" id="CHEBI:57692"/>
    </ligand>
</feature>
<organism evidence="16">
    <name type="scientific">Haptolina brevifila</name>
    <dbReference type="NCBI Taxonomy" id="156173"/>
    <lineage>
        <taxon>Eukaryota</taxon>
        <taxon>Haptista</taxon>
        <taxon>Haptophyta</taxon>
        <taxon>Prymnesiophyceae</taxon>
        <taxon>Prymnesiales</taxon>
        <taxon>Prymnesiaceae</taxon>
        <taxon>Haptolina</taxon>
    </lineage>
</organism>
<keyword evidence="5" id="KW-0521">NADP</keyword>
<evidence type="ECO:0000256" key="8">
    <source>
        <dbReference type="ARBA" id="ARBA00023157"/>
    </source>
</evidence>
<keyword evidence="9 13" id="KW-0676">Redox-active center</keyword>
<feature type="binding site" evidence="11">
    <location>
        <position position="332"/>
    </location>
    <ligand>
        <name>FAD</name>
        <dbReference type="ChEBI" id="CHEBI:57692"/>
    </ligand>
</feature>
<dbReference type="InterPro" id="IPR036188">
    <property type="entry name" value="FAD/NAD-bd_sf"/>
</dbReference>
<evidence type="ECO:0000259" key="14">
    <source>
        <dbReference type="Pfam" id="PF02852"/>
    </source>
</evidence>
<accession>A0A7S2NDE8</accession>
<feature type="disulfide bond" description="Redox-active" evidence="12">
    <location>
        <begin position="62"/>
        <end position="67"/>
    </location>
</feature>
<dbReference type="GO" id="GO:0004791">
    <property type="term" value="F:thioredoxin-disulfide reductase (NADPH) activity"/>
    <property type="evidence" value="ECO:0007669"/>
    <property type="project" value="UniProtKB-EC"/>
</dbReference>
<evidence type="ECO:0000256" key="4">
    <source>
        <dbReference type="ARBA" id="ARBA00022827"/>
    </source>
</evidence>
<dbReference type="InterPro" id="IPR046952">
    <property type="entry name" value="GSHR/TRXR-like"/>
</dbReference>
<dbReference type="SUPFAM" id="SSF51905">
    <property type="entry name" value="FAD/NAD(P)-binding domain"/>
    <property type="match status" value="1"/>
</dbReference>
<protein>
    <recommendedName>
        <fullName evidence="2">thioredoxin-disulfide reductase (NADPH)</fullName>
        <ecNumber evidence="2">1.8.1.9</ecNumber>
    </recommendedName>
</protein>
<evidence type="ECO:0000256" key="2">
    <source>
        <dbReference type="ARBA" id="ARBA00012610"/>
    </source>
</evidence>
<comment type="cofactor">
    <cofactor evidence="11">
        <name>FAD</name>
        <dbReference type="ChEBI" id="CHEBI:57692"/>
    </cofactor>
    <text evidence="11">Binds 1 FAD per subunit.</text>
</comment>
<dbReference type="InterPro" id="IPR006338">
    <property type="entry name" value="Thioredoxin/glutathione_Rdtase"/>
</dbReference>
<keyword evidence="11" id="KW-0547">Nucleotide-binding</keyword>
<dbReference type="AlphaFoldDB" id="A0A7S2NDE8"/>
<evidence type="ECO:0000256" key="3">
    <source>
        <dbReference type="ARBA" id="ARBA00022630"/>
    </source>
</evidence>
<dbReference type="GO" id="GO:0034599">
    <property type="term" value="P:cellular response to oxidative stress"/>
    <property type="evidence" value="ECO:0007669"/>
    <property type="project" value="TreeGrafter"/>
</dbReference>
<dbReference type="GO" id="GO:0005739">
    <property type="term" value="C:mitochondrion"/>
    <property type="evidence" value="ECO:0007669"/>
    <property type="project" value="TreeGrafter"/>
</dbReference>
<feature type="binding site" evidence="11">
    <location>
        <begin position="200"/>
        <end position="207"/>
    </location>
    <ligand>
        <name>NAD(+)</name>
        <dbReference type="ChEBI" id="CHEBI:57540"/>
    </ligand>
</feature>
<evidence type="ECO:0000256" key="5">
    <source>
        <dbReference type="ARBA" id="ARBA00022857"/>
    </source>
</evidence>
<feature type="active site" description="Proton acceptor" evidence="10">
    <location>
        <position position="478"/>
    </location>
</feature>
<dbReference type="EMBL" id="HBGU01072105">
    <property type="protein sequence ID" value="CAD9534808.1"/>
    <property type="molecule type" value="Transcribed_RNA"/>
</dbReference>